<comment type="subcellular location">
    <subcellularLocation>
        <location evidence="1">Secreted</location>
        <location evidence="1">Cell wall</location>
    </subcellularLocation>
</comment>
<protein>
    <recommendedName>
        <fullName evidence="4 12">Pectinesterase</fullName>
        <ecNumber evidence="4 12">3.1.1.11</ecNumber>
    </recommendedName>
</protein>
<dbReference type="UniPathway" id="UPA00545">
    <property type="reaction ID" value="UER00823"/>
</dbReference>
<dbReference type="InterPro" id="IPR033131">
    <property type="entry name" value="Pectinesterase_Asp_AS"/>
</dbReference>
<name>A0A6J1CDJ5_MOMCH</name>
<evidence type="ECO:0000256" key="7">
    <source>
        <dbReference type="ARBA" id="ARBA00023085"/>
    </source>
</evidence>
<dbReference type="InterPro" id="IPR012334">
    <property type="entry name" value="Pectin_lyas_fold"/>
</dbReference>
<keyword evidence="14" id="KW-1185">Reference proteome</keyword>
<dbReference type="FunFam" id="2.160.20.10:FF:000013">
    <property type="entry name" value="Pectinesterase"/>
    <property type="match status" value="1"/>
</dbReference>
<evidence type="ECO:0000256" key="5">
    <source>
        <dbReference type="ARBA" id="ARBA00022512"/>
    </source>
</evidence>
<evidence type="ECO:0000256" key="9">
    <source>
        <dbReference type="ARBA" id="ARBA00047928"/>
    </source>
</evidence>
<comment type="pathway">
    <text evidence="2 12">Glycan metabolism; pectin degradation; 2-dehydro-3-deoxy-D-gluconate from pectin: step 1/5.</text>
</comment>
<dbReference type="InterPro" id="IPR000070">
    <property type="entry name" value="Pectinesterase_cat"/>
</dbReference>
<feature type="domain" description="Pectinesterase catalytic" evidence="13">
    <location>
        <begin position="41"/>
        <end position="328"/>
    </location>
</feature>
<keyword evidence="5" id="KW-0134">Cell wall</keyword>
<comment type="catalytic activity">
    <reaction evidence="9 12">
        <text>[(1-&gt;4)-alpha-D-galacturonosyl methyl ester](n) + n H2O = [(1-&gt;4)-alpha-D-galacturonosyl](n) + n methanol + n H(+)</text>
        <dbReference type="Rhea" id="RHEA:22380"/>
        <dbReference type="Rhea" id="RHEA-COMP:14570"/>
        <dbReference type="Rhea" id="RHEA-COMP:14573"/>
        <dbReference type="ChEBI" id="CHEBI:15377"/>
        <dbReference type="ChEBI" id="CHEBI:15378"/>
        <dbReference type="ChEBI" id="CHEBI:17790"/>
        <dbReference type="ChEBI" id="CHEBI:140522"/>
        <dbReference type="ChEBI" id="CHEBI:140523"/>
        <dbReference type="EC" id="3.1.1.11"/>
    </reaction>
</comment>
<dbReference type="PANTHER" id="PTHR31321:SF76">
    <property type="entry name" value="PECTINESTERASE 10-RELATED"/>
    <property type="match status" value="1"/>
</dbReference>
<comment type="function">
    <text evidence="10">Acts in the modification of cell walls via demethylesterification of cell wall pectin.</text>
</comment>
<evidence type="ECO:0000256" key="11">
    <source>
        <dbReference type="PROSITE-ProRule" id="PRU10040"/>
    </source>
</evidence>
<dbReference type="KEGG" id="mcha:111009749"/>
<sequence>MWIFVRGICALSIGIAIIFGRGTEAQSYRSVGEKKVAWRTVVVDQSGHGNFSTIQAAIDDVPSNNRFWVSILVKAGVYREKVTIPYDKPYIILKGQGKRRTRVVWDDHLNIAQSPTFTSSADNIVVKCISFENSYNDPWNNGNPRVPAVAAMVTGDKSSFYKCGFYGLQDTLWDALGRHYFHRCTIQGAVDFIFGTAQSIYEGCTISVVGEALPPRITGFITAQGRTDPNDGNGFVFKDCKVVGSGSTFLGRPWRGYSRVIFYNSNFSNIINPNGWDPWRFAGQEGQLTYAEYGCYGPGSDMSHRVKWEKKLSSEEIRQLTSMSFVDTEGWLQNQPS</sequence>
<evidence type="ECO:0000259" key="13">
    <source>
        <dbReference type="Pfam" id="PF01095"/>
    </source>
</evidence>
<evidence type="ECO:0000256" key="2">
    <source>
        <dbReference type="ARBA" id="ARBA00005184"/>
    </source>
</evidence>
<keyword evidence="6 12" id="KW-0378">Hydrolase</keyword>
<evidence type="ECO:0000313" key="14">
    <source>
        <dbReference type="Proteomes" id="UP000504603"/>
    </source>
</evidence>
<dbReference type="PANTHER" id="PTHR31321">
    <property type="entry name" value="ACYL-COA THIOESTER HYDROLASE YBHC-RELATED"/>
    <property type="match status" value="1"/>
</dbReference>
<accession>A0A6J1CDJ5</accession>
<dbReference type="Pfam" id="PF01095">
    <property type="entry name" value="Pectinesterase"/>
    <property type="match status" value="1"/>
</dbReference>
<dbReference type="InterPro" id="IPR011050">
    <property type="entry name" value="Pectin_lyase_fold/virulence"/>
</dbReference>
<dbReference type="AlphaFoldDB" id="A0A6J1CDJ5"/>
<dbReference type="GO" id="GO:0042545">
    <property type="term" value="P:cell wall modification"/>
    <property type="evidence" value="ECO:0007669"/>
    <property type="project" value="UniProtKB-UniRule"/>
</dbReference>
<evidence type="ECO:0000256" key="4">
    <source>
        <dbReference type="ARBA" id="ARBA00013229"/>
    </source>
</evidence>
<evidence type="ECO:0000256" key="6">
    <source>
        <dbReference type="ARBA" id="ARBA00022801"/>
    </source>
</evidence>
<dbReference type="GO" id="GO:0045490">
    <property type="term" value="P:pectin catabolic process"/>
    <property type="evidence" value="ECO:0007669"/>
    <property type="project" value="UniProtKB-UniRule"/>
</dbReference>
<evidence type="ECO:0000256" key="8">
    <source>
        <dbReference type="ARBA" id="ARBA00023180"/>
    </source>
</evidence>
<dbReference type="GeneID" id="111009749"/>
<dbReference type="SUPFAM" id="SSF51126">
    <property type="entry name" value="Pectin lyase-like"/>
    <property type="match status" value="1"/>
</dbReference>
<reference evidence="15" key="1">
    <citation type="submission" date="2025-08" db="UniProtKB">
        <authorList>
            <consortium name="RefSeq"/>
        </authorList>
    </citation>
    <scope>IDENTIFICATION</scope>
    <source>
        <strain evidence="15">OHB3-1</strain>
    </source>
</reference>
<dbReference type="PROSITE" id="PS00503">
    <property type="entry name" value="PECTINESTERASE_2"/>
    <property type="match status" value="1"/>
</dbReference>
<dbReference type="Proteomes" id="UP000504603">
    <property type="component" value="Unplaced"/>
</dbReference>
<evidence type="ECO:0000313" key="15">
    <source>
        <dbReference type="RefSeq" id="XP_022138633.1"/>
    </source>
</evidence>
<organism evidence="14 15">
    <name type="scientific">Momordica charantia</name>
    <name type="common">Bitter gourd</name>
    <name type="synonym">Balsam pear</name>
    <dbReference type="NCBI Taxonomy" id="3673"/>
    <lineage>
        <taxon>Eukaryota</taxon>
        <taxon>Viridiplantae</taxon>
        <taxon>Streptophyta</taxon>
        <taxon>Embryophyta</taxon>
        <taxon>Tracheophyta</taxon>
        <taxon>Spermatophyta</taxon>
        <taxon>Magnoliopsida</taxon>
        <taxon>eudicotyledons</taxon>
        <taxon>Gunneridae</taxon>
        <taxon>Pentapetalae</taxon>
        <taxon>rosids</taxon>
        <taxon>fabids</taxon>
        <taxon>Cucurbitales</taxon>
        <taxon>Cucurbitaceae</taxon>
        <taxon>Momordiceae</taxon>
        <taxon>Momordica</taxon>
    </lineage>
</organism>
<evidence type="ECO:0000256" key="3">
    <source>
        <dbReference type="ARBA" id="ARBA00008891"/>
    </source>
</evidence>
<keyword evidence="8" id="KW-0325">Glycoprotein</keyword>
<dbReference type="RefSeq" id="XP_022138633.1">
    <property type="nucleotide sequence ID" value="XM_022282941.1"/>
</dbReference>
<dbReference type="OrthoDB" id="2019149at2759"/>
<keyword evidence="7 12" id="KW-0063">Aspartyl esterase</keyword>
<keyword evidence="5" id="KW-0964">Secreted</keyword>
<evidence type="ECO:0000256" key="10">
    <source>
        <dbReference type="ARBA" id="ARBA00057335"/>
    </source>
</evidence>
<dbReference type="Gene3D" id="2.160.20.10">
    <property type="entry name" value="Single-stranded right-handed beta-helix, Pectin lyase-like"/>
    <property type="match status" value="1"/>
</dbReference>
<dbReference type="GO" id="GO:0030599">
    <property type="term" value="F:pectinesterase activity"/>
    <property type="evidence" value="ECO:0007669"/>
    <property type="project" value="UniProtKB-UniRule"/>
</dbReference>
<comment type="similarity">
    <text evidence="3">Belongs to the pectinesterase family.</text>
</comment>
<feature type="active site" evidence="11">
    <location>
        <position position="191"/>
    </location>
</feature>
<gene>
    <name evidence="15" type="primary">LOC111009749</name>
</gene>
<evidence type="ECO:0000256" key="1">
    <source>
        <dbReference type="ARBA" id="ARBA00004191"/>
    </source>
</evidence>
<evidence type="ECO:0000256" key="12">
    <source>
        <dbReference type="RuleBase" id="RU000589"/>
    </source>
</evidence>
<proteinExistence type="inferred from homology"/>
<dbReference type="EC" id="3.1.1.11" evidence="4 12"/>